<evidence type="ECO:0000256" key="7">
    <source>
        <dbReference type="SAM" id="MobiDB-lite"/>
    </source>
</evidence>
<dbReference type="GO" id="GO:0005886">
    <property type="term" value="C:plasma membrane"/>
    <property type="evidence" value="ECO:0007669"/>
    <property type="project" value="UniProtKB-SubCell"/>
</dbReference>
<dbReference type="InterPro" id="IPR013766">
    <property type="entry name" value="Thioredoxin_domain"/>
</dbReference>
<dbReference type="CDD" id="cd02966">
    <property type="entry name" value="TlpA_like_family"/>
    <property type="match status" value="1"/>
</dbReference>
<dbReference type="KEGG" id="cle:Clole_3168"/>
<evidence type="ECO:0000256" key="4">
    <source>
        <dbReference type="ARBA" id="ARBA00022692"/>
    </source>
</evidence>
<dbReference type="PROSITE" id="PS00194">
    <property type="entry name" value="THIOREDOXIN_1"/>
    <property type="match status" value="1"/>
</dbReference>
<evidence type="ECO:0000256" key="2">
    <source>
        <dbReference type="ARBA" id="ARBA00006143"/>
    </source>
</evidence>
<dbReference type="EMBL" id="CP002582">
    <property type="protein sequence ID" value="ADZ84863.1"/>
    <property type="molecule type" value="Genomic_DNA"/>
</dbReference>
<dbReference type="STRING" id="642492.Clole_3168"/>
<dbReference type="InterPro" id="IPR051790">
    <property type="entry name" value="Cytochrome_c-biogenesis_DsbD"/>
</dbReference>
<dbReference type="InterPro" id="IPR003834">
    <property type="entry name" value="Cyt_c_assmbl_TM_dom"/>
</dbReference>
<feature type="transmembrane region" description="Helical" evidence="8">
    <location>
        <begin position="50"/>
        <end position="79"/>
    </location>
</feature>
<dbReference type="PANTHER" id="PTHR31272:SF4">
    <property type="entry name" value="CYTOCHROME C-TYPE BIOGENESIS PROTEIN HI_1454-RELATED"/>
    <property type="match status" value="1"/>
</dbReference>
<feature type="transmembrane region" description="Helical" evidence="8">
    <location>
        <begin position="164"/>
        <end position="184"/>
    </location>
</feature>
<feature type="domain" description="Thioredoxin" evidence="9">
    <location>
        <begin position="255"/>
        <end position="398"/>
    </location>
</feature>
<keyword evidence="5 8" id="KW-1133">Transmembrane helix</keyword>
<feature type="transmembrane region" description="Helical" evidence="8">
    <location>
        <begin position="85"/>
        <end position="105"/>
    </location>
</feature>
<feature type="transmembrane region" description="Helical" evidence="8">
    <location>
        <begin position="205"/>
        <end position="222"/>
    </location>
</feature>
<keyword evidence="4 8" id="KW-0812">Transmembrane</keyword>
<dbReference type="AlphaFoldDB" id="F2JPC4"/>
<dbReference type="Pfam" id="PF00578">
    <property type="entry name" value="AhpC-TSA"/>
    <property type="match status" value="1"/>
</dbReference>
<evidence type="ECO:0000256" key="5">
    <source>
        <dbReference type="ARBA" id="ARBA00022989"/>
    </source>
</evidence>
<feature type="transmembrane region" description="Helical" evidence="8">
    <location>
        <begin position="126"/>
        <end position="152"/>
    </location>
</feature>
<dbReference type="GO" id="GO:0016491">
    <property type="term" value="F:oxidoreductase activity"/>
    <property type="evidence" value="ECO:0007669"/>
    <property type="project" value="InterPro"/>
</dbReference>
<dbReference type="eggNOG" id="COG0526">
    <property type="taxonomic scope" value="Bacteria"/>
</dbReference>
<evidence type="ECO:0000256" key="8">
    <source>
        <dbReference type="SAM" id="Phobius"/>
    </source>
</evidence>
<dbReference type="PANTHER" id="PTHR31272">
    <property type="entry name" value="CYTOCHROME C-TYPE BIOGENESIS PROTEIN HI_1454-RELATED"/>
    <property type="match status" value="1"/>
</dbReference>
<sequence>MEKLNLVVVFIEGLVSFLSPCVLPILPVYLAMLSQNTDNEGQAKRNRKTLLINTLLFVLGISTTFLILGTGVGFIRPFLMSNKNVFLGLGGLLIIGMGLFYMDLLKIDELQREKRMHYQVKKMNPLAAYILGFTFSFGWTPCIGPMLASVLVVASTSSNALTGYLLIGVYTLGFVVPFLLLAVFAEKMIELLERVKSKGLSIKRIGGMLLVLTGLVFLMNGLTGPKEVITKPTNEKVQEQSSSKEEQSNEEAEVDEEAVLAPDFILEDQYGNTHKLGDYQGKTVFLNFWATWCPPCKKEMPDIEKLYEEYGLNEDEVIVLGVAMPNIGREGSKEDIIEFLEDEGYTFPVVFDESAELMYNYQITAFPTTFIINPKGEVALYVPGAMDLSTMKELVEKY</sequence>
<evidence type="ECO:0000256" key="6">
    <source>
        <dbReference type="ARBA" id="ARBA00023136"/>
    </source>
</evidence>
<keyword evidence="3" id="KW-1003">Cell membrane</keyword>
<protein>
    <submittedName>
        <fullName evidence="10">Cytochrome c biogenesis protein transmembrane region</fullName>
    </submittedName>
</protein>
<dbReference type="Pfam" id="PF02683">
    <property type="entry name" value="DsbD_TM"/>
    <property type="match status" value="1"/>
</dbReference>
<dbReference type="SUPFAM" id="SSF52833">
    <property type="entry name" value="Thioredoxin-like"/>
    <property type="match status" value="1"/>
</dbReference>
<evidence type="ECO:0000259" key="9">
    <source>
        <dbReference type="PROSITE" id="PS51352"/>
    </source>
</evidence>
<evidence type="ECO:0000256" key="1">
    <source>
        <dbReference type="ARBA" id="ARBA00004651"/>
    </source>
</evidence>
<keyword evidence="6 8" id="KW-0472">Membrane</keyword>
<dbReference type="GO" id="GO:0017004">
    <property type="term" value="P:cytochrome complex assembly"/>
    <property type="evidence" value="ECO:0007669"/>
    <property type="project" value="InterPro"/>
</dbReference>
<reference evidence="10 11" key="1">
    <citation type="journal article" date="2011" name="J. Bacteriol.">
        <title>Complete genome sequence of the cellulose-degrading bacterium Cellulosilyticum lentocellum.</title>
        <authorList>
            <consortium name="US DOE Joint Genome Institute"/>
            <person name="Miller D.A."/>
            <person name="Suen G."/>
            <person name="Bruce D."/>
            <person name="Copeland A."/>
            <person name="Cheng J.F."/>
            <person name="Detter C."/>
            <person name="Goodwin L.A."/>
            <person name="Han C.S."/>
            <person name="Hauser L.J."/>
            <person name="Land M.L."/>
            <person name="Lapidus A."/>
            <person name="Lucas S."/>
            <person name="Meincke L."/>
            <person name="Pitluck S."/>
            <person name="Tapia R."/>
            <person name="Teshima H."/>
            <person name="Woyke T."/>
            <person name="Fox B.G."/>
            <person name="Angert E.R."/>
            <person name="Currie C.R."/>
        </authorList>
    </citation>
    <scope>NUCLEOTIDE SEQUENCE [LARGE SCALE GENOMIC DNA]</scope>
    <source>
        <strain evidence="11">ATCC 49066 / DSM 5427 / NCIMB 11756 / RHM5</strain>
    </source>
</reference>
<keyword evidence="11" id="KW-1185">Reference proteome</keyword>
<name>F2JPC4_CELLD</name>
<accession>F2JPC4</accession>
<feature type="region of interest" description="Disordered" evidence="7">
    <location>
        <begin position="229"/>
        <end position="255"/>
    </location>
</feature>
<dbReference type="GO" id="GO:0016209">
    <property type="term" value="F:antioxidant activity"/>
    <property type="evidence" value="ECO:0007669"/>
    <property type="project" value="InterPro"/>
</dbReference>
<dbReference type="Gene3D" id="3.40.30.10">
    <property type="entry name" value="Glutaredoxin"/>
    <property type="match status" value="1"/>
</dbReference>
<dbReference type="InterPro" id="IPR036249">
    <property type="entry name" value="Thioredoxin-like_sf"/>
</dbReference>
<evidence type="ECO:0000256" key="3">
    <source>
        <dbReference type="ARBA" id="ARBA00022475"/>
    </source>
</evidence>
<dbReference type="HOGENOM" id="CLU_053225_1_0_9"/>
<dbReference type="RefSeq" id="WP_013658141.1">
    <property type="nucleotide sequence ID" value="NC_015275.1"/>
</dbReference>
<feature type="compositionally biased region" description="Basic and acidic residues" evidence="7">
    <location>
        <begin position="233"/>
        <end position="247"/>
    </location>
</feature>
<organism evidence="10 11">
    <name type="scientific">Cellulosilyticum lentocellum (strain ATCC 49066 / DSM 5427 / NCIMB 11756 / RHM5)</name>
    <name type="common">Clostridium lentocellum</name>
    <dbReference type="NCBI Taxonomy" id="642492"/>
    <lineage>
        <taxon>Bacteria</taxon>
        <taxon>Bacillati</taxon>
        <taxon>Bacillota</taxon>
        <taxon>Clostridia</taxon>
        <taxon>Lachnospirales</taxon>
        <taxon>Cellulosilyticaceae</taxon>
        <taxon>Cellulosilyticum</taxon>
    </lineage>
</organism>
<dbReference type="Proteomes" id="UP000008467">
    <property type="component" value="Chromosome"/>
</dbReference>
<gene>
    <name evidence="10" type="ordered locus">Clole_3168</name>
</gene>
<evidence type="ECO:0000313" key="11">
    <source>
        <dbReference type="Proteomes" id="UP000008467"/>
    </source>
</evidence>
<dbReference type="PROSITE" id="PS51352">
    <property type="entry name" value="THIOREDOXIN_2"/>
    <property type="match status" value="1"/>
</dbReference>
<dbReference type="eggNOG" id="COG0785">
    <property type="taxonomic scope" value="Bacteria"/>
</dbReference>
<dbReference type="InterPro" id="IPR000866">
    <property type="entry name" value="AhpC/TSA"/>
</dbReference>
<dbReference type="InterPro" id="IPR017937">
    <property type="entry name" value="Thioredoxin_CS"/>
</dbReference>
<comment type="similarity">
    <text evidence="2">Belongs to the DsbD family.</text>
</comment>
<comment type="subcellular location">
    <subcellularLocation>
        <location evidence="1">Cell membrane</location>
        <topology evidence="1">Multi-pass membrane protein</topology>
    </subcellularLocation>
</comment>
<feature type="transmembrane region" description="Helical" evidence="8">
    <location>
        <begin position="6"/>
        <end position="30"/>
    </location>
</feature>
<proteinExistence type="inferred from homology"/>
<evidence type="ECO:0000313" key="10">
    <source>
        <dbReference type="EMBL" id="ADZ84863.1"/>
    </source>
</evidence>